<gene>
    <name evidence="1" type="ORF">NCTC10296_01750</name>
</gene>
<dbReference type="EMBL" id="LR134313">
    <property type="protein sequence ID" value="VEF02354.1"/>
    <property type="molecule type" value="Genomic_DNA"/>
</dbReference>
<name>A0A448D9I7_9NEIS</name>
<keyword evidence="2" id="KW-1185">Reference proteome</keyword>
<dbReference type="KEGG" id="nci:NCTC10296_01750"/>
<proteinExistence type="predicted"/>
<dbReference type="Proteomes" id="UP000279284">
    <property type="component" value="Chromosome"/>
</dbReference>
<dbReference type="AlphaFoldDB" id="A0A448D9I7"/>
<organism evidence="1 2">
    <name type="scientific">Neisseria canis</name>
    <dbReference type="NCBI Taxonomy" id="493"/>
    <lineage>
        <taxon>Bacteria</taxon>
        <taxon>Pseudomonadati</taxon>
        <taxon>Pseudomonadota</taxon>
        <taxon>Betaproteobacteria</taxon>
        <taxon>Neisseriales</taxon>
        <taxon>Neisseriaceae</taxon>
        <taxon>Neisseria</taxon>
    </lineage>
</organism>
<accession>A0A448D9I7</accession>
<evidence type="ECO:0000313" key="2">
    <source>
        <dbReference type="Proteomes" id="UP000279284"/>
    </source>
</evidence>
<sequence length="60" mass="6694">MGFNTSEVRQGILKMDLEKITEALFKQSSYRTLVEAALEKSAQGLIDFDEALSMVSVHTD</sequence>
<protein>
    <submittedName>
        <fullName evidence="1">Uncharacterized protein</fullName>
    </submittedName>
</protein>
<evidence type="ECO:0000313" key="1">
    <source>
        <dbReference type="EMBL" id="VEF02354.1"/>
    </source>
</evidence>
<reference evidence="1 2" key="1">
    <citation type="submission" date="2018-12" db="EMBL/GenBank/DDBJ databases">
        <authorList>
            <consortium name="Pathogen Informatics"/>
        </authorList>
    </citation>
    <scope>NUCLEOTIDE SEQUENCE [LARGE SCALE GENOMIC DNA]</scope>
    <source>
        <strain evidence="1 2">NCTC10296</strain>
    </source>
</reference>